<evidence type="ECO:0000256" key="1">
    <source>
        <dbReference type="ARBA" id="ARBA00007504"/>
    </source>
</evidence>
<evidence type="ECO:0000256" key="6">
    <source>
        <dbReference type="ARBA" id="ARBA00022806"/>
    </source>
</evidence>
<dbReference type="NCBIfam" id="NF008163">
    <property type="entry name" value="PRK10917.1-1"/>
    <property type="match status" value="1"/>
</dbReference>
<feature type="domain" description="Helicase C-terminal" evidence="18">
    <location>
        <begin position="513"/>
        <end position="659"/>
    </location>
</feature>
<dbReference type="Gene3D" id="2.40.50.140">
    <property type="entry name" value="Nucleic acid-binding proteins"/>
    <property type="match status" value="1"/>
</dbReference>
<evidence type="ECO:0000256" key="5">
    <source>
        <dbReference type="ARBA" id="ARBA00022801"/>
    </source>
</evidence>
<evidence type="ECO:0000259" key="17">
    <source>
        <dbReference type="PROSITE" id="PS51192"/>
    </source>
</evidence>
<dbReference type="SMART" id="SM00487">
    <property type="entry name" value="DEXDc"/>
    <property type="match status" value="1"/>
</dbReference>
<evidence type="ECO:0000313" key="20">
    <source>
        <dbReference type="Proteomes" id="UP000748752"/>
    </source>
</evidence>
<dbReference type="InterPro" id="IPR004609">
    <property type="entry name" value="ATP-dep_DNA_helicase_RecG"/>
</dbReference>
<keyword evidence="3 15" id="KW-0547">Nucleotide-binding</keyword>
<organism evidence="19 20">
    <name type="scientific">Thiohalocapsa halophila</name>
    <dbReference type="NCBI Taxonomy" id="69359"/>
    <lineage>
        <taxon>Bacteria</taxon>
        <taxon>Pseudomonadati</taxon>
        <taxon>Pseudomonadota</taxon>
        <taxon>Gammaproteobacteria</taxon>
        <taxon>Chromatiales</taxon>
        <taxon>Chromatiaceae</taxon>
        <taxon>Thiohalocapsa</taxon>
    </lineage>
</organism>
<dbReference type="GO" id="GO:0004386">
    <property type="term" value="F:helicase activity"/>
    <property type="evidence" value="ECO:0007669"/>
    <property type="project" value="UniProtKB-KW"/>
</dbReference>
<dbReference type="SMART" id="SM00490">
    <property type="entry name" value="HELICc"/>
    <property type="match status" value="1"/>
</dbReference>
<dbReference type="Proteomes" id="UP000748752">
    <property type="component" value="Unassembled WGS sequence"/>
</dbReference>
<dbReference type="PROSITE" id="PS51192">
    <property type="entry name" value="HELICASE_ATP_BIND_1"/>
    <property type="match status" value="1"/>
</dbReference>
<dbReference type="Pfam" id="PF19833">
    <property type="entry name" value="RecG_dom3_C"/>
    <property type="match status" value="1"/>
</dbReference>
<evidence type="ECO:0000256" key="15">
    <source>
        <dbReference type="RuleBase" id="RU363016"/>
    </source>
</evidence>
<evidence type="ECO:0000256" key="14">
    <source>
        <dbReference type="ARBA" id="ARBA00048988"/>
    </source>
</evidence>
<dbReference type="Gene3D" id="3.40.50.300">
    <property type="entry name" value="P-loop containing nucleotide triphosphate hydrolases"/>
    <property type="match status" value="2"/>
</dbReference>
<keyword evidence="9 15" id="KW-0233">DNA recombination</keyword>
<dbReference type="CDD" id="cd04488">
    <property type="entry name" value="RecG_wedge_OBF"/>
    <property type="match status" value="1"/>
</dbReference>
<comment type="catalytic activity">
    <reaction evidence="14 15">
        <text>ATP + H2O = ADP + phosphate + H(+)</text>
        <dbReference type="Rhea" id="RHEA:13065"/>
        <dbReference type="ChEBI" id="CHEBI:15377"/>
        <dbReference type="ChEBI" id="CHEBI:15378"/>
        <dbReference type="ChEBI" id="CHEBI:30616"/>
        <dbReference type="ChEBI" id="CHEBI:43474"/>
        <dbReference type="ChEBI" id="CHEBI:456216"/>
        <dbReference type="EC" id="5.6.2.4"/>
    </reaction>
</comment>
<evidence type="ECO:0000256" key="11">
    <source>
        <dbReference type="ARBA" id="ARBA00023235"/>
    </source>
</evidence>
<dbReference type="SUPFAM" id="SSF50249">
    <property type="entry name" value="Nucleic acid-binding proteins"/>
    <property type="match status" value="1"/>
</dbReference>
<evidence type="ECO:0000256" key="2">
    <source>
        <dbReference type="ARBA" id="ARBA00017846"/>
    </source>
</evidence>
<dbReference type="PROSITE" id="PS51194">
    <property type="entry name" value="HELICASE_CTER"/>
    <property type="match status" value="1"/>
</dbReference>
<evidence type="ECO:0000256" key="10">
    <source>
        <dbReference type="ARBA" id="ARBA00023204"/>
    </source>
</evidence>
<evidence type="ECO:0000259" key="18">
    <source>
        <dbReference type="PROSITE" id="PS51194"/>
    </source>
</evidence>
<sequence>MAAPPSHRDSTARTAADTPAVDASQGLDQIPVTGLKRVGPKLAERLRKLGIQTVAALLFHLPARYQDRSRLRALTELRDGDEALVEGVVADAQIAHGRRRSLKVWLRDDAGGGLMLRFFHFSRAQMEGMGIGKRLRCFGEVRQGPQALEMVHPEVQYRVDDAPGAVGNGAAVDAPLTPIYPSTEGMQQITWRGLTDQALALLAAHPQALADLVPAAIAEPLGLPALHQAIQTVHRPPADAPVQALVERSHPACLRLAFDEMLAHQLALRRLRAERRHLAAAALPGDGDLRRRLLETLPFALTDAQRRVVDEIQRDLAGTQPMMRLLQGDVGSGKTVVAALAAVQVVECGRQVALMAPTELLAEQHRKSLSGWLEPLGLTVAWLSGRHKGAERAAVLAGIAAGESRVIVGTHALFQQDVAFAALGLVIIDEQHRFGVHQRMALREKGSDDGRLPHQLIMTATPIPRSLAMAVYADLDLSVIDALPPGRTPVTTVAVPDSRRDEVIARVQRACAAGRQAYWVCTLVEESEALQAQAAEDAAADLRERLQGLRIGLVHGRVKAGEREPVMAAFAAGELDLLVATTVIEVGVDVPNASLMIIENPERLGLAQLHQLRGRVGRGEVASFCLLLYHAPLTAAARERLDILRRETSGFAIADADLRMRGAGEVLGTRQAGTAAFRLADPLRDKDLVRAAQQGADRLLADDAPGGGERVTALIHRWLGHREDYGHV</sequence>
<keyword evidence="4 15" id="KW-0227">DNA damage</keyword>
<dbReference type="RefSeq" id="WP_200233428.1">
    <property type="nucleotide sequence ID" value="NZ_NRRV01000002.1"/>
</dbReference>
<keyword evidence="7 15" id="KW-0067">ATP-binding</keyword>
<name>A0ABS1CC39_9GAMM</name>
<evidence type="ECO:0000256" key="4">
    <source>
        <dbReference type="ARBA" id="ARBA00022763"/>
    </source>
</evidence>
<dbReference type="InterPro" id="IPR047112">
    <property type="entry name" value="RecG/Mfd"/>
</dbReference>
<accession>A0ABS1CC39</accession>
<dbReference type="NCBIfam" id="NF008168">
    <property type="entry name" value="PRK10917.2-2"/>
    <property type="match status" value="1"/>
</dbReference>
<evidence type="ECO:0000256" key="9">
    <source>
        <dbReference type="ARBA" id="ARBA00023172"/>
    </source>
</evidence>
<evidence type="ECO:0000256" key="3">
    <source>
        <dbReference type="ARBA" id="ARBA00022741"/>
    </source>
</evidence>
<dbReference type="Pfam" id="PF00270">
    <property type="entry name" value="DEAD"/>
    <property type="match status" value="1"/>
</dbReference>
<proteinExistence type="inferred from homology"/>
<dbReference type="InterPro" id="IPR014001">
    <property type="entry name" value="Helicase_ATP-bd"/>
</dbReference>
<dbReference type="NCBIfam" id="TIGR00643">
    <property type="entry name" value="recG"/>
    <property type="match status" value="1"/>
</dbReference>
<protein>
    <recommendedName>
        <fullName evidence="2 15">ATP-dependent DNA helicase RecG</fullName>
        <ecNumber evidence="13 15">5.6.2.4</ecNumber>
    </recommendedName>
</protein>
<dbReference type="InterPro" id="IPR027417">
    <property type="entry name" value="P-loop_NTPase"/>
</dbReference>
<evidence type="ECO:0000256" key="8">
    <source>
        <dbReference type="ARBA" id="ARBA00023125"/>
    </source>
</evidence>
<dbReference type="SUPFAM" id="SSF52540">
    <property type="entry name" value="P-loop containing nucleoside triphosphate hydrolases"/>
    <property type="match status" value="2"/>
</dbReference>
<evidence type="ECO:0000313" key="19">
    <source>
        <dbReference type="EMBL" id="MBK1629462.1"/>
    </source>
</evidence>
<keyword evidence="11" id="KW-0413">Isomerase</keyword>
<dbReference type="InterPro" id="IPR011545">
    <property type="entry name" value="DEAD/DEAH_box_helicase_dom"/>
</dbReference>
<dbReference type="Pfam" id="PF17191">
    <property type="entry name" value="RecG_wedge"/>
    <property type="match status" value="1"/>
</dbReference>
<evidence type="ECO:0000256" key="16">
    <source>
        <dbReference type="SAM" id="MobiDB-lite"/>
    </source>
</evidence>
<dbReference type="CDD" id="cd17992">
    <property type="entry name" value="DEXHc_RecG"/>
    <property type="match status" value="1"/>
</dbReference>
<reference evidence="19 20" key="1">
    <citation type="journal article" date="2020" name="Microorganisms">
        <title>Osmotic Adaptation and Compatible Solute Biosynthesis of Phototrophic Bacteria as Revealed from Genome Analyses.</title>
        <authorList>
            <person name="Imhoff J.F."/>
            <person name="Rahn T."/>
            <person name="Kunzel S."/>
            <person name="Keller A."/>
            <person name="Neulinger S.C."/>
        </authorList>
    </citation>
    <scope>NUCLEOTIDE SEQUENCE [LARGE SCALE GENOMIC DNA]</scope>
    <source>
        <strain evidence="19 20">DSM 6210</strain>
    </source>
</reference>
<dbReference type="PANTHER" id="PTHR47964">
    <property type="entry name" value="ATP-DEPENDENT DNA HELICASE HOMOLOG RECG, CHLOROPLASTIC"/>
    <property type="match status" value="1"/>
</dbReference>
<feature type="compositionally biased region" description="Basic and acidic residues" evidence="16">
    <location>
        <begin position="1"/>
        <end position="11"/>
    </location>
</feature>
<comment type="similarity">
    <text evidence="1 15">Belongs to the helicase family. RecG subfamily.</text>
</comment>
<dbReference type="EC" id="5.6.2.4" evidence="13 15"/>
<keyword evidence="10 15" id="KW-0234">DNA repair</keyword>
<keyword evidence="20" id="KW-1185">Reference proteome</keyword>
<evidence type="ECO:0000256" key="13">
    <source>
        <dbReference type="ARBA" id="ARBA00034808"/>
    </source>
</evidence>
<dbReference type="InterPro" id="IPR012340">
    <property type="entry name" value="NA-bd_OB-fold"/>
</dbReference>
<comment type="caution">
    <text evidence="19">The sequence shown here is derived from an EMBL/GenBank/DDBJ whole genome shotgun (WGS) entry which is preliminary data.</text>
</comment>
<feature type="region of interest" description="Disordered" evidence="16">
    <location>
        <begin position="1"/>
        <end position="23"/>
    </location>
</feature>
<keyword evidence="8" id="KW-0238">DNA-binding</keyword>
<dbReference type="EMBL" id="NRRV01000002">
    <property type="protein sequence ID" value="MBK1629462.1"/>
    <property type="molecule type" value="Genomic_DNA"/>
</dbReference>
<comment type="catalytic activity">
    <reaction evidence="12 15">
        <text>Couples ATP hydrolysis with the unwinding of duplex DNA by translocating in the 3'-5' direction.</text>
        <dbReference type="EC" id="5.6.2.4"/>
    </reaction>
</comment>
<dbReference type="InterPro" id="IPR045562">
    <property type="entry name" value="RecG_dom3_C"/>
</dbReference>
<gene>
    <name evidence="19" type="ORF">CKO31_01655</name>
</gene>
<keyword evidence="5 15" id="KW-0378">Hydrolase</keyword>
<feature type="domain" description="Helicase ATP-binding" evidence="17">
    <location>
        <begin position="315"/>
        <end position="480"/>
    </location>
</feature>
<evidence type="ECO:0000256" key="7">
    <source>
        <dbReference type="ARBA" id="ARBA00022840"/>
    </source>
</evidence>
<dbReference type="Pfam" id="PF00271">
    <property type="entry name" value="Helicase_C"/>
    <property type="match status" value="1"/>
</dbReference>
<keyword evidence="6 15" id="KW-0347">Helicase</keyword>
<dbReference type="InterPro" id="IPR001650">
    <property type="entry name" value="Helicase_C-like"/>
</dbReference>
<evidence type="ECO:0000256" key="12">
    <source>
        <dbReference type="ARBA" id="ARBA00034617"/>
    </source>
</evidence>
<comment type="function">
    <text evidence="15">Plays a critical role in recombination and DNA repair. Helps process Holliday junction intermediates to mature products by catalyzing branch migration. Has replication fork regression activity, unwinds stalled or blocked replication forks to make a HJ that can be resolved. Has a DNA unwinding activity characteristic of a DNA helicase with 3'-5' polarity.</text>
</comment>
<dbReference type="InterPro" id="IPR033454">
    <property type="entry name" value="RecG_wedge"/>
</dbReference>
<dbReference type="PANTHER" id="PTHR47964:SF1">
    <property type="entry name" value="ATP-DEPENDENT DNA HELICASE HOMOLOG RECG, CHLOROPLASTIC"/>
    <property type="match status" value="1"/>
</dbReference>